<dbReference type="GO" id="GO:0005634">
    <property type="term" value="C:nucleus"/>
    <property type="evidence" value="ECO:0007669"/>
    <property type="project" value="UniProtKB-SubCell"/>
</dbReference>
<evidence type="ECO:0000313" key="10">
    <source>
        <dbReference type="EMBL" id="TGZ80109.1"/>
    </source>
</evidence>
<dbReference type="STRING" id="341454.A0A4S2MU65"/>
<reference evidence="10 11" key="1">
    <citation type="submission" date="2019-04" db="EMBL/GenBank/DDBJ databases">
        <title>Comparative genomics and transcriptomics to analyze fruiting body development in filamentous ascomycetes.</title>
        <authorList>
            <consortium name="DOE Joint Genome Institute"/>
            <person name="Lutkenhaus R."/>
            <person name="Traeger S."/>
            <person name="Breuer J."/>
            <person name="Kuo A."/>
            <person name="Lipzen A."/>
            <person name="Pangilinan J."/>
            <person name="Dilworth D."/>
            <person name="Sandor L."/>
            <person name="Poggeler S."/>
            <person name="Barry K."/>
            <person name="Grigoriev I.V."/>
            <person name="Nowrousian M."/>
        </authorList>
    </citation>
    <scope>NUCLEOTIDE SEQUENCE [LARGE SCALE GENOMIC DNA]</scope>
    <source>
        <strain evidence="10 11">CBS 389.68</strain>
    </source>
</reference>
<dbReference type="AlphaFoldDB" id="A0A4S2MU65"/>
<dbReference type="InterPro" id="IPR013087">
    <property type="entry name" value="Znf_C2H2_type"/>
</dbReference>
<evidence type="ECO:0000256" key="1">
    <source>
        <dbReference type="ARBA" id="ARBA00004123"/>
    </source>
</evidence>
<dbReference type="PROSITE" id="PS50157">
    <property type="entry name" value="ZINC_FINGER_C2H2_2"/>
    <property type="match status" value="2"/>
</dbReference>
<feature type="domain" description="C2H2-type" evidence="9">
    <location>
        <begin position="298"/>
        <end position="325"/>
    </location>
</feature>
<feature type="region of interest" description="Disordered" evidence="8">
    <location>
        <begin position="518"/>
        <end position="543"/>
    </location>
</feature>
<dbReference type="InterPro" id="IPR050331">
    <property type="entry name" value="Zinc_finger"/>
</dbReference>
<dbReference type="InParanoid" id="A0A4S2MU65"/>
<evidence type="ECO:0000256" key="2">
    <source>
        <dbReference type="ARBA" id="ARBA00022723"/>
    </source>
</evidence>
<dbReference type="PROSITE" id="PS00028">
    <property type="entry name" value="ZINC_FINGER_C2H2_1"/>
    <property type="match status" value="2"/>
</dbReference>
<dbReference type="EMBL" id="ML220126">
    <property type="protein sequence ID" value="TGZ80109.1"/>
    <property type="molecule type" value="Genomic_DNA"/>
</dbReference>
<feature type="compositionally biased region" description="Low complexity" evidence="8">
    <location>
        <begin position="403"/>
        <end position="418"/>
    </location>
</feature>
<evidence type="ECO:0000256" key="5">
    <source>
        <dbReference type="ARBA" id="ARBA00022833"/>
    </source>
</evidence>
<keyword evidence="2" id="KW-0479">Metal-binding</keyword>
<dbReference type="SUPFAM" id="SSF57667">
    <property type="entry name" value="beta-beta-alpha zinc fingers"/>
    <property type="match status" value="1"/>
</dbReference>
<gene>
    <name evidence="10" type="ORF">EX30DRAFT_60856</name>
</gene>
<organism evidence="10 11">
    <name type="scientific">Ascodesmis nigricans</name>
    <dbReference type="NCBI Taxonomy" id="341454"/>
    <lineage>
        <taxon>Eukaryota</taxon>
        <taxon>Fungi</taxon>
        <taxon>Dikarya</taxon>
        <taxon>Ascomycota</taxon>
        <taxon>Pezizomycotina</taxon>
        <taxon>Pezizomycetes</taxon>
        <taxon>Pezizales</taxon>
        <taxon>Ascodesmidaceae</taxon>
        <taxon>Ascodesmis</taxon>
    </lineage>
</organism>
<evidence type="ECO:0000256" key="6">
    <source>
        <dbReference type="ARBA" id="ARBA00023242"/>
    </source>
</evidence>
<evidence type="ECO:0000256" key="7">
    <source>
        <dbReference type="PROSITE-ProRule" id="PRU00042"/>
    </source>
</evidence>
<sequence>MGVMASTISTFNFRTWIRLIRCIHPIHYLALPNTPRHHFLSPDLSQDPANLFEEIISFGPSTPTGRTPIMESRPDGMGIDSAFLEMSARARAHTFPLAEHQHISTFDLAPLPEYNFINMSTLTMPSDDDVESYHTAPSIVTSPAFHSSPALLPSKEPVYQQPLPTIPEAKPEIAAPKAAPKSQQKPKPQPKPEPFIKKEPVSEAGLIHIAPKGGFIPPPINTADAKTKPRKKGRLVEPIPASAITETGISFEEISAYISQPSPVDGKWVCLYPECSKRFGRKENIKSHVQTHLNDRQYQCSVCKKCFVRQHDLKRHAKIHTGVKPYPCLCGNSFARHDALTRHRQRGMCVGAFEGVVKKVGKRGRPKKRSANDDGDDDQSEVSQEPTRRPKRIKRDQSDRHTSIASTATSTSSSGSDSGDNEDIAPEIPRAKHEEEIDDFPTPTPGPDTPTQTTYDSATSSSVDVSTQSVDDNNTPFPFEEPSPNYTPPTSPPELYDFDDIVDKNISNLSLPLPLVHGSSGSTASVASSSFTTSSSTTTTTTTNDVHDLDYSDLGLDIPGFSHHHQHGKKYGSEQHGDEEYIFGGEMFQGLTTLERDPGILGLAEEEGGLVGFGGLGGFIKPELLTGSG</sequence>
<keyword evidence="11" id="KW-1185">Reference proteome</keyword>
<feature type="compositionally biased region" description="Pro residues" evidence="8">
    <location>
        <begin position="479"/>
        <end position="492"/>
    </location>
</feature>
<accession>A0A4S2MU65</accession>
<dbReference type="SMART" id="SM00355">
    <property type="entry name" value="ZnF_C2H2"/>
    <property type="match status" value="2"/>
</dbReference>
<proteinExistence type="predicted"/>
<evidence type="ECO:0000256" key="8">
    <source>
        <dbReference type="SAM" id="MobiDB-lite"/>
    </source>
</evidence>
<dbReference type="Proteomes" id="UP000298138">
    <property type="component" value="Unassembled WGS sequence"/>
</dbReference>
<evidence type="ECO:0000313" key="11">
    <source>
        <dbReference type="Proteomes" id="UP000298138"/>
    </source>
</evidence>
<dbReference type="PANTHER" id="PTHR16515">
    <property type="entry name" value="PR DOMAIN ZINC FINGER PROTEIN"/>
    <property type="match status" value="1"/>
</dbReference>
<dbReference type="GO" id="GO:0010468">
    <property type="term" value="P:regulation of gene expression"/>
    <property type="evidence" value="ECO:0007669"/>
    <property type="project" value="TreeGrafter"/>
</dbReference>
<keyword evidence="3" id="KW-0677">Repeat</keyword>
<evidence type="ECO:0000256" key="3">
    <source>
        <dbReference type="ARBA" id="ARBA00022737"/>
    </source>
</evidence>
<keyword evidence="5" id="KW-0862">Zinc</keyword>
<evidence type="ECO:0000256" key="4">
    <source>
        <dbReference type="ARBA" id="ARBA00022771"/>
    </source>
</evidence>
<dbReference type="PANTHER" id="PTHR16515:SF49">
    <property type="entry name" value="GASTRULA ZINC FINGER PROTEIN XLCGF49.1-LIKE-RELATED"/>
    <property type="match status" value="1"/>
</dbReference>
<dbReference type="Gene3D" id="3.30.160.60">
    <property type="entry name" value="Classic Zinc Finger"/>
    <property type="match status" value="3"/>
</dbReference>
<feature type="compositionally biased region" description="Low complexity" evidence="8">
    <location>
        <begin position="170"/>
        <end position="186"/>
    </location>
</feature>
<dbReference type="OrthoDB" id="8117402at2759"/>
<keyword evidence="4 7" id="KW-0863">Zinc-finger</keyword>
<keyword evidence="6" id="KW-0539">Nucleus</keyword>
<feature type="region of interest" description="Disordered" evidence="8">
    <location>
        <begin position="170"/>
        <end position="196"/>
    </location>
</feature>
<evidence type="ECO:0000259" key="9">
    <source>
        <dbReference type="PROSITE" id="PS50157"/>
    </source>
</evidence>
<feature type="compositionally biased region" description="Basic residues" evidence="8">
    <location>
        <begin position="360"/>
        <end position="369"/>
    </location>
</feature>
<name>A0A4S2MU65_9PEZI</name>
<feature type="compositionally biased region" description="Low complexity" evidence="8">
    <location>
        <begin position="449"/>
        <end position="472"/>
    </location>
</feature>
<dbReference type="FunFam" id="3.30.160.60:FF:000145">
    <property type="entry name" value="Zinc finger protein 574"/>
    <property type="match status" value="1"/>
</dbReference>
<protein>
    <recommendedName>
        <fullName evidence="9">C2H2-type domain-containing protein</fullName>
    </recommendedName>
</protein>
<comment type="subcellular location">
    <subcellularLocation>
        <location evidence="1">Nucleus</location>
    </subcellularLocation>
</comment>
<feature type="region of interest" description="Disordered" evidence="8">
    <location>
        <begin position="360"/>
        <end position="494"/>
    </location>
</feature>
<dbReference type="GO" id="GO:0008270">
    <property type="term" value="F:zinc ion binding"/>
    <property type="evidence" value="ECO:0007669"/>
    <property type="project" value="UniProtKB-KW"/>
</dbReference>
<dbReference type="InterPro" id="IPR036236">
    <property type="entry name" value="Znf_C2H2_sf"/>
</dbReference>
<feature type="domain" description="C2H2-type" evidence="9">
    <location>
        <begin position="268"/>
        <end position="297"/>
    </location>
</feature>
<dbReference type="Pfam" id="PF00096">
    <property type="entry name" value="zf-C2H2"/>
    <property type="match status" value="1"/>
</dbReference>
<dbReference type="FunFam" id="3.30.160.60:FF:000504">
    <property type="entry name" value="C2H2 transcription factor swi5"/>
    <property type="match status" value="1"/>
</dbReference>